<feature type="domain" description="DUF306" evidence="2">
    <location>
        <begin position="35"/>
        <end position="136"/>
    </location>
</feature>
<keyword evidence="1" id="KW-0732">Signal</keyword>
<keyword evidence="3" id="KW-0346">Stress response</keyword>
<keyword evidence="4" id="KW-1185">Reference proteome</keyword>
<evidence type="ECO:0000313" key="4">
    <source>
        <dbReference type="Proteomes" id="UP000292507"/>
    </source>
</evidence>
<proteinExistence type="predicted"/>
<organism evidence="3 4">
    <name type="scientific">Blastococcus saxobsidens</name>
    <dbReference type="NCBI Taxonomy" id="138336"/>
    <lineage>
        <taxon>Bacteria</taxon>
        <taxon>Bacillati</taxon>
        <taxon>Actinomycetota</taxon>
        <taxon>Actinomycetes</taxon>
        <taxon>Geodermatophilales</taxon>
        <taxon>Geodermatophilaceae</taxon>
        <taxon>Blastococcus</taxon>
    </lineage>
</organism>
<dbReference type="InterPro" id="IPR005184">
    <property type="entry name" value="DUF306_Meta_HslJ"/>
</dbReference>
<feature type="chain" id="PRO_5020294160" evidence="1">
    <location>
        <begin position="29"/>
        <end position="496"/>
    </location>
</feature>
<accession>A0A4Q7Y7W5</accession>
<gene>
    <name evidence="3" type="ORF">BKA19_2863</name>
</gene>
<evidence type="ECO:0000256" key="1">
    <source>
        <dbReference type="SAM" id="SignalP"/>
    </source>
</evidence>
<evidence type="ECO:0000313" key="3">
    <source>
        <dbReference type="EMBL" id="RZU33147.1"/>
    </source>
</evidence>
<reference evidence="3 4" key="1">
    <citation type="submission" date="2019-02" db="EMBL/GenBank/DDBJ databases">
        <title>Sequencing the genomes of 1000 actinobacteria strains.</title>
        <authorList>
            <person name="Klenk H.-P."/>
        </authorList>
    </citation>
    <scope>NUCLEOTIDE SEQUENCE [LARGE SCALE GENOMIC DNA]</scope>
    <source>
        <strain evidence="3 4">DSM 44509</strain>
    </source>
</reference>
<dbReference type="InterPro" id="IPR038670">
    <property type="entry name" value="HslJ-like_sf"/>
</dbReference>
<dbReference type="PANTHER" id="PTHR35535:SF1">
    <property type="entry name" value="HEAT SHOCK PROTEIN HSLJ"/>
    <property type="match status" value="1"/>
</dbReference>
<dbReference type="EMBL" id="SHKV01000001">
    <property type="protein sequence ID" value="RZU33147.1"/>
    <property type="molecule type" value="Genomic_DNA"/>
</dbReference>
<dbReference type="Pfam" id="PF03724">
    <property type="entry name" value="META"/>
    <property type="match status" value="4"/>
</dbReference>
<feature type="domain" description="DUF306" evidence="2">
    <location>
        <begin position="382"/>
        <end position="483"/>
    </location>
</feature>
<evidence type="ECO:0000259" key="2">
    <source>
        <dbReference type="Pfam" id="PF03724"/>
    </source>
</evidence>
<protein>
    <submittedName>
        <fullName evidence="3">Heat shock protein HslJ</fullName>
    </submittedName>
</protein>
<feature type="domain" description="DUF306" evidence="2">
    <location>
        <begin position="147"/>
        <end position="248"/>
    </location>
</feature>
<name>A0A4Q7Y7W5_9ACTN</name>
<dbReference type="PANTHER" id="PTHR35535">
    <property type="entry name" value="HEAT SHOCK PROTEIN HSLJ"/>
    <property type="match status" value="1"/>
</dbReference>
<comment type="caution">
    <text evidence="3">The sequence shown here is derived from an EMBL/GenBank/DDBJ whole genome shotgun (WGS) entry which is preliminary data.</text>
</comment>
<dbReference type="AlphaFoldDB" id="A0A4Q7Y7W5"/>
<sequence length="496" mass="51067">MVARRAGMRLVAVLLLGAALLTACGGGAGGPDVRGEWHLVEGAVDGSALPSPGGATATLRFEAQEVRGRSFCNSFFASYRLSGDSLVLDGLGSTEMGCEPDVMAAETAFLGALARTATVTREGADLVLGGDGVRLRFSPVPPTPDRALADTRWVLETLVDGETASSTTGEPAVLVLRSDGGVEASTGCRSGAGTWLVDAGVLVLDGLAPTGDCPPELAAQDAHVAAVLGGRPAPAIDGDRLTLSAPDARGLVYRAEAEGQREDGLLGSWELIAGTADGHALPLPGGARATLTFSAGSQTGGTSFCNGYGGDYAVDGDELRFEEVAVSLVLCEGPVGEAEGAYLDALLDRTHRFTVDADRLRLSSPAGELTFRRLLPPPLDAVSDRRWLLESVGAGGTAVPATGDASLELRSGGTAAVTTGCRSFEATWRTGGDTVHLADWEYELLDCPPEVAGQDQALVDVLAGGFQLRVDGDRLVVDRADGRGAPAPTLVYRAER</sequence>
<dbReference type="PROSITE" id="PS51257">
    <property type="entry name" value="PROKAR_LIPOPROTEIN"/>
    <property type="match status" value="1"/>
</dbReference>
<dbReference type="InterPro" id="IPR053147">
    <property type="entry name" value="Hsp_HslJ-like"/>
</dbReference>
<feature type="signal peptide" evidence="1">
    <location>
        <begin position="1"/>
        <end position="28"/>
    </location>
</feature>
<dbReference type="Proteomes" id="UP000292507">
    <property type="component" value="Unassembled WGS sequence"/>
</dbReference>
<feature type="domain" description="DUF306" evidence="2">
    <location>
        <begin position="268"/>
        <end position="368"/>
    </location>
</feature>
<dbReference type="Gene3D" id="2.40.128.270">
    <property type="match status" value="4"/>
</dbReference>